<keyword evidence="2" id="KW-1185">Reference proteome</keyword>
<reference evidence="1" key="1">
    <citation type="submission" date="2022-05" db="EMBL/GenBank/DDBJ databases">
        <title>Chromosome-level genome of Chaenocephalus aceratus.</title>
        <authorList>
            <person name="Park H."/>
        </authorList>
    </citation>
    <scope>NUCLEOTIDE SEQUENCE</scope>
    <source>
        <strain evidence="1">KU_202001</strain>
    </source>
</reference>
<evidence type="ECO:0000313" key="1">
    <source>
        <dbReference type="EMBL" id="KAI4822889.1"/>
    </source>
</evidence>
<comment type="caution">
    <text evidence="1">The sequence shown here is derived from an EMBL/GenBank/DDBJ whole genome shotgun (WGS) entry which is preliminary data.</text>
</comment>
<dbReference type="Proteomes" id="UP001057452">
    <property type="component" value="Chromosome 8"/>
</dbReference>
<evidence type="ECO:0000313" key="2">
    <source>
        <dbReference type="Proteomes" id="UP001057452"/>
    </source>
</evidence>
<dbReference type="EMBL" id="CM043792">
    <property type="protein sequence ID" value="KAI4822889.1"/>
    <property type="molecule type" value="Genomic_DNA"/>
</dbReference>
<gene>
    <name evidence="1" type="ORF">KUCAC02_008410</name>
</gene>
<name>A0ACB9XAH7_CHAAC</name>
<proteinExistence type="predicted"/>
<protein>
    <submittedName>
        <fullName evidence="1">Uncharacterized protein</fullName>
    </submittedName>
</protein>
<organism evidence="1 2">
    <name type="scientific">Chaenocephalus aceratus</name>
    <name type="common">Blackfin icefish</name>
    <name type="synonym">Chaenichthys aceratus</name>
    <dbReference type="NCBI Taxonomy" id="36190"/>
    <lineage>
        <taxon>Eukaryota</taxon>
        <taxon>Metazoa</taxon>
        <taxon>Chordata</taxon>
        <taxon>Craniata</taxon>
        <taxon>Vertebrata</taxon>
        <taxon>Euteleostomi</taxon>
        <taxon>Actinopterygii</taxon>
        <taxon>Neopterygii</taxon>
        <taxon>Teleostei</taxon>
        <taxon>Neoteleostei</taxon>
        <taxon>Acanthomorphata</taxon>
        <taxon>Eupercaria</taxon>
        <taxon>Perciformes</taxon>
        <taxon>Notothenioidei</taxon>
        <taxon>Channichthyidae</taxon>
        <taxon>Chaenocephalus</taxon>
    </lineage>
</organism>
<sequence>MRIFIFLMFICNLLPVKPKDLDRYAYCESCLTTAQEIDNAIKGAPAENRQTVVENLLNGGVCEKLQTLKHDLVSQENMISSCKHLLESHYDQFHVALMNKEPTARLDIVLCYEQSKACIGVKRQSFESSKTTSFESDIEALLLDNTQHVRIAQPVHSGSPMHSSDEL</sequence>
<accession>A0ACB9XAH7</accession>